<feature type="transmembrane region" description="Helical" evidence="5">
    <location>
        <begin position="73"/>
        <end position="93"/>
    </location>
</feature>
<dbReference type="PROSITE" id="PS50262">
    <property type="entry name" value="G_PROTEIN_RECEP_F1_2"/>
    <property type="match status" value="1"/>
</dbReference>
<evidence type="ECO:0000256" key="4">
    <source>
        <dbReference type="ARBA" id="ARBA00023136"/>
    </source>
</evidence>
<accession>A0AAD1WIF3</accession>
<keyword evidence="3 5" id="KW-1133">Transmembrane helix</keyword>
<keyword evidence="8" id="KW-1185">Reference proteome</keyword>
<keyword evidence="7" id="KW-0675">Receptor</keyword>
<dbReference type="SUPFAM" id="SSF81321">
    <property type="entry name" value="Family A G protein-coupled receptor-like"/>
    <property type="match status" value="1"/>
</dbReference>
<evidence type="ECO:0000256" key="3">
    <source>
        <dbReference type="ARBA" id="ARBA00022989"/>
    </source>
</evidence>
<feature type="transmembrane region" description="Helical" evidence="5">
    <location>
        <begin position="200"/>
        <end position="224"/>
    </location>
</feature>
<evidence type="ECO:0000313" key="7">
    <source>
        <dbReference type="EMBL" id="CAH2307236.1"/>
    </source>
</evidence>
<dbReference type="GO" id="GO:0004930">
    <property type="term" value="F:G protein-coupled receptor activity"/>
    <property type="evidence" value="ECO:0007669"/>
    <property type="project" value="InterPro"/>
</dbReference>
<dbReference type="PRINTS" id="PR00237">
    <property type="entry name" value="GPCRRHODOPSN"/>
</dbReference>
<dbReference type="GO" id="GO:0016020">
    <property type="term" value="C:membrane"/>
    <property type="evidence" value="ECO:0007669"/>
    <property type="project" value="UniProtKB-SubCell"/>
</dbReference>
<dbReference type="InterPro" id="IPR017452">
    <property type="entry name" value="GPCR_Rhodpsn_7TM"/>
</dbReference>
<sequence>MDHPYMSGLLYPSQHLGPNADIEEIIASQNIISRVMHSYFGVLVPLGFLAGIVSVVTIIWNKVKHQTMGHLDFYLLNLSITDLTIILYSFTAITRPNYMNITNLSCGVLATFFNLSYFYSQILLLLMLLLLVFVNESNTNSLVAKATQHRKVCACIMLLISLILSKLVVSQLGTYKDLNSTIHCQLDPLNAQPEYDFVKFSLGFCLPSFLILILFVMLLVRLVTGVSGVKERVKEQVVVLLNISVVFAVRLFYNIMLIRRTQLKLQGVYLHPREELILNIAELVLFSGSCLGLMSIPTLYKPCRIRVWGALQFIKKKCGGTQTSMSVEMK</sequence>
<keyword evidence="4 5" id="KW-0472">Membrane</keyword>
<organism evidence="7 8">
    <name type="scientific">Pelobates cultripes</name>
    <name type="common">Western spadefoot toad</name>
    <dbReference type="NCBI Taxonomy" id="61616"/>
    <lineage>
        <taxon>Eukaryota</taxon>
        <taxon>Metazoa</taxon>
        <taxon>Chordata</taxon>
        <taxon>Craniata</taxon>
        <taxon>Vertebrata</taxon>
        <taxon>Euteleostomi</taxon>
        <taxon>Amphibia</taxon>
        <taxon>Batrachia</taxon>
        <taxon>Anura</taxon>
        <taxon>Pelobatoidea</taxon>
        <taxon>Pelobatidae</taxon>
        <taxon>Pelobates</taxon>
    </lineage>
</organism>
<feature type="transmembrane region" description="Helical" evidence="5">
    <location>
        <begin position="152"/>
        <end position="169"/>
    </location>
</feature>
<comment type="subcellular location">
    <subcellularLocation>
        <location evidence="1">Membrane</location>
    </subcellularLocation>
</comment>
<keyword evidence="2 5" id="KW-0812">Transmembrane</keyword>
<feature type="transmembrane region" description="Helical" evidence="5">
    <location>
        <begin position="236"/>
        <end position="256"/>
    </location>
</feature>
<evidence type="ECO:0000313" key="8">
    <source>
        <dbReference type="Proteomes" id="UP001295444"/>
    </source>
</evidence>
<protein>
    <submittedName>
        <fullName evidence="7">Probable G- coupled receptor 146 isoform X2</fullName>
    </submittedName>
</protein>
<feature type="transmembrane region" description="Helical" evidence="5">
    <location>
        <begin position="39"/>
        <end position="61"/>
    </location>
</feature>
<feature type="transmembrane region" description="Helical" evidence="5">
    <location>
        <begin position="113"/>
        <end position="132"/>
    </location>
</feature>
<feature type="domain" description="G-protein coupled receptors family 1 profile" evidence="6">
    <location>
        <begin position="51"/>
        <end position="296"/>
    </location>
</feature>
<dbReference type="PANTHER" id="PTHR37680">
    <property type="entry name" value="C130050O18RIK PROTEIN"/>
    <property type="match status" value="1"/>
</dbReference>
<dbReference type="InterPro" id="IPR000276">
    <property type="entry name" value="GPCR_Rhodpsn"/>
</dbReference>
<dbReference type="AlphaFoldDB" id="A0AAD1WIF3"/>
<dbReference type="Proteomes" id="UP001295444">
    <property type="component" value="Chromosome 07"/>
</dbReference>
<feature type="transmembrane region" description="Helical" evidence="5">
    <location>
        <begin position="276"/>
        <end position="296"/>
    </location>
</feature>
<reference evidence="7" key="1">
    <citation type="submission" date="2022-03" db="EMBL/GenBank/DDBJ databases">
        <authorList>
            <person name="Alioto T."/>
            <person name="Alioto T."/>
            <person name="Gomez Garrido J."/>
        </authorList>
    </citation>
    <scope>NUCLEOTIDE SEQUENCE</scope>
</reference>
<evidence type="ECO:0000256" key="5">
    <source>
        <dbReference type="SAM" id="Phobius"/>
    </source>
</evidence>
<proteinExistence type="predicted"/>
<dbReference type="PANTHER" id="PTHR37680:SF1">
    <property type="entry name" value="C130050O18RIK PROTEIN"/>
    <property type="match status" value="1"/>
</dbReference>
<evidence type="ECO:0000256" key="2">
    <source>
        <dbReference type="ARBA" id="ARBA00022692"/>
    </source>
</evidence>
<dbReference type="EMBL" id="OW240918">
    <property type="protein sequence ID" value="CAH2307236.1"/>
    <property type="molecule type" value="Genomic_DNA"/>
</dbReference>
<name>A0AAD1WIF3_PELCU</name>
<dbReference type="Gene3D" id="1.20.1070.10">
    <property type="entry name" value="Rhodopsin 7-helix transmembrane proteins"/>
    <property type="match status" value="1"/>
</dbReference>
<evidence type="ECO:0000256" key="1">
    <source>
        <dbReference type="ARBA" id="ARBA00004370"/>
    </source>
</evidence>
<gene>
    <name evidence="7" type="ORF">PECUL_23A002762</name>
</gene>
<evidence type="ECO:0000259" key="6">
    <source>
        <dbReference type="PROSITE" id="PS50262"/>
    </source>
</evidence>